<dbReference type="PANTHER" id="PTHR38121">
    <property type="entry name" value="GH16 DOMAIN-CONTAINING PROTEIN"/>
    <property type="match status" value="1"/>
</dbReference>
<dbReference type="AlphaFoldDB" id="A0AAJ0FN54"/>
<evidence type="ECO:0000313" key="3">
    <source>
        <dbReference type="EMBL" id="KAK1768614.1"/>
    </source>
</evidence>
<dbReference type="PANTHER" id="PTHR38121:SF4">
    <property type="entry name" value="GH16 DOMAIN-CONTAINING PROTEIN-RELATED"/>
    <property type="match status" value="1"/>
</dbReference>
<dbReference type="GO" id="GO:0004553">
    <property type="term" value="F:hydrolase activity, hydrolyzing O-glycosyl compounds"/>
    <property type="evidence" value="ECO:0007669"/>
    <property type="project" value="InterPro"/>
</dbReference>
<dbReference type="RefSeq" id="XP_060284827.1">
    <property type="nucleotide sequence ID" value="XM_060424090.1"/>
</dbReference>
<accession>A0AAJ0FN54</accession>
<feature type="chain" id="PRO_5042552913" evidence="1">
    <location>
        <begin position="24"/>
        <end position="376"/>
    </location>
</feature>
<dbReference type="SUPFAM" id="SSF49899">
    <property type="entry name" value="Concanavalin A-like lectins/glucanases"/>
    <property type="match status" value="1"/>
</dbReference>
<gene>
    <name evidence="3" type="ORF">QBC33DRAFT_384658</name>
</gene>
<dbReference type="PROSITE" id="PS51762">
    <property type="entry name" value="GH16_2"/>
    <property type="match status" value="1"/>
</dbReference>
<protein>
    <submittedName>
        <fullName evidence="3">Concanavalin A-like lectin/glucanase</fullName>
    </submittedName>
</protein>
<sequence length="376" mass="41358">MCLPTSLYSLLLVIAASGRLAAAEPALTDNASCDCFRTNGSIVGFFAQHRFFDFRNLSQYAGVPDPINDKNESANAFATSDYFLSDQWNNFWEIQSWNNSGGERSDATIYMGNSPNNIYIEQNTDDKPSSKTWMTLRTMRLPTFQTAAEIESVSRDFKFLSVRMLARTVGSPGGCTAMFTYRGRGSSVQEADVEVRTIDPPTVVQYTNQPSVNDDGDVIAQATINATLPGGLEWSDWAVHRLDWTPTQSTWYVDGVQSAKISYQVPRDPSQVILNAWSNGGAWTGNMTKGHAAYMQIQWFDIVYNSTGDGGGEQKRAADKTSCRRVCSVDDTSRTGTPVLLWNAAPRLGHSTSGLMVWVPYLAGLAMVYMSSGLLA</sequence>
<dbReference type="Pfam" id="PF00722">
    <property type="entry name" value="Glyco_hydro_16"/>
    <property type="match status" value="1"/>
</dbReference>
<dbReference type="InterPro" id="IPR000757">
    <property type="entry name" value="Beta-glucanase-like"/>
</dbReference>
<comment type="caution">
    <text evidence="3">The sequence shown here is derived from an EMBL/GenBank/DDBJ whole genome shotgun (WGS) entry which is preliminary data.</text>
</comment>
<dbReference type="Proteomes" id="UP001244011">
    <property type="component" value="Unassembled WGS sequence"/>
</dbReference>
<evidence type="ECO:0000313" key="4">
    <source>
        <dbReference type="Proteomes" id="UP001244011"/>
    </source>
</evidence>
<proteinExistence type="predicted"/>
<reference evidence="3" key="1">
    <citation type="submission" date="2023-06" db="EMBL/GenBank/DDBJ databases">
        <title>Genome-scale phylogeny and comparative genomics of the fungal order Sordariales.</title>
        <authorList>
            <consortium name="Lawrence Berkeley National Laboratory"/>
            <person name="Hensen N."/>
            <person name="Bonometti L."/>
            <person name="Westerberg I."/>
            <person name="Brannstrom I.O."/>
            <person name="Guillou S."/>
            <person name="Cros-Aarteil S."/>
            <person name="Calhoun S."/>
            <person name="Haridas S."/>
            <person name="Kuo A."/>
            <person name="Mondo S."/>
            <person name="Pangilinan J."/>
            <person name="Riley R."/>
            <person name="Labutti K."/>
            <person name="Andreopoulos B."/>
            <person name="Lipzen A."/>
            <person name="Chen C."/>
            <person name="Yanf M."/>
            <person name="Daum C."/>
            <person name="Ng V."/>
            <person name="Clum A."/>
            <person name="Steindorff A."/>
            <person name="Ohm R."/>
            <person name="Martin F."/>
            <person name="Silar P."/>
            <person name="Natvig D."/>
            <person name="Lalanne C."/>
            <person name="Gautier V."/>
            <person name="Ament-Velasquez S.L."/>
            <person name="Kruys A."/>
            <person name="Hutchinson M.I."/>
            <person name="Powell A.J."/>
            <person name="Barry K."/>
            <person name="Miller A.N."/>
            <person name="Grigoriev I.V."/>
            <person name="Debuchy R."/>
            <person name="Gladieux P."/>
            <person name="Thoren M.H."/>
            <person name="Johannesson H."/>
        </authorList>
    </citation>
    <scope>NUCLEOTIDE SEQUENCE</scope>
    <source>
        <strain evidence="3">8032-3</strain>
    </source>
</reference>
<feature type="domain" description="GH16" evidence="2">
    <location>
        <begin position="58"/>
        <end position="308"/>
    </location>
</feature>
<dbReference type="InterPro" id="IPR013320">
    <property type="entry name" value="ConA-like_dom_sf"/>
</dbReference>
<keyword evidence="4" id="KW-1185">Reference proteome</keyword>
<keyword evidence="1" id="KW-0732">Signal</keyword>
<dbReference type="GO" id="GO:0005975">
    <property type="term" value="P:carbohydrate metabolic process"/>
    <property type="evidence" value="ECO:0007669"/>
    <property type="project" value="InterPro"/>
</dbReference>
<name>A0AAJ0FN54_9PEZI</name>
<dbReference type="CDD" id="cd00413">
    <property type="entry name" value="Glyco_hydrolase_16"/>
    <property type="match status" value="1"/>
</dbReference>
<dbReference type="Gene3D" id="2.60.120.200">
    <property type="match status" value="1"/>
</dbReference>
<feature type="signal peptide" evidence="1">
    <location>
        <begin position="1"/>
        <end position="23"/>
    </location>
</feature>
<evidence type="ECO:0000256" key="1">
    <source>
        <dbReference type="SAM" id="SignalP"/>
    </source>
</evidence>
<organism evidence="3 4">
    <name type="scientific">Phialemonium atrogriseum</name>
    <dbReference type="NCBI Taxonomy" id="1093897"/>
    <lineage>
        <taxon>Eukaryota</taxon>
        <taxon>Fungi</taxon>
        <taxon>Dikarya</taxon>
        <taxon>Ascomycota</taxon>
        <taxon>Pezizomycotina</taxon>
        <taxon>Sordariomycetes</taxon>
        <taxon>Sordariomycetidae</taxon>
        <taxon>Cephalothecales</taxon>
        <taxon>Cephalothecaceae</taxon>
        <taxon>Phialemonium</taxon>
    </lineage>
</organism>
<dbReference type="GeneID" id="85307277"/>
<evidence type="ECO:0000259" key="2">
    <source>
        <dbReference type="PROSITE" id="PS51762"/>
    </source>
</evidence>
<dbReference type="EMBL" id="MU839005">
    <property type="protein sequence ID" value="KAK1768614.1"/>
    <property type="molecule type" value="Genomic_DNA"/>
</dbReference>